<dbReference type="SUPFAM" id="SSF46785">
    <property type="entry name" value="Winged helix' DNA-binding domain"/>
    <property type="match status" value="1"/>
</dbReference>
<comment type="cofactor">
    <cofactor evidence="8">
        <name>Mn(2+)</name>
        <dbReference type="ChEBI" id="CHEBI:29035"/>
    </cofactor>
    <cofactor evidence="8">
        <name>Fe(2+)</name>
        <dbReference type="ChEBI" id="CHEBI:29033"/>
    </cofactor>
    <text evidence="8">Binds 1 Mn(2+) or Fe(2+) ion per subunit.</text>
</comment>
<keyword evidence="5" id="KW-0238">DNA-binding</keyword>
<dbReference type="Pfam" id="PF01475">
    <property type="entry name" value="FUR"/>
    <property type="match status" value="1"/>
</dbReference>
<evidence type="ECO:0000313" key="9">
    <source>
        <dbReference type="EMBL" id="HIT85938.1"/>
    </source>
</evidence>
<feature type="binding site" evidence="8">
    <location>
        <position position="114"/>
    </location>
    <ligand>
        <name>Fe cation</name>
        <dbReference type="ChEBI" id="CHEBI:24875"/>
    </ligand>
</feature>
<evidence type="ECO:0000256" key="8">
    <source>
        <dbReference type="PIRSR" id="PIRSR602481-2"/>
    </source>
</evidence>
<dbReference type="EMBL" id="DVLU01000091">
    <property type="protein sequence ID" value="HIT85938.1"/>
    <property type="molecule type" value="Genomic_DNA"/>
</dbReference>
<evidence type="ECO:0000256" key="3">
    <source>
        <dbReference type="ARBA" id="ARBA00022833"/>
    </source>
</evidence>
<dbReference type="Proteomes" id="UP000824165">
    <property type="component" value="Unassembled WGS sequence"/>
</dbReference>
<dbReference type="GO" id="GO:0003700">
    <property type="term" value="F:DNA-binding transcription factor activity"/>
    <property type="evidence" value="ECO:0007669"/>
    <property type="project" value="InterPro"/>
</dbReference>
<accession>A0A9D1KPT6</accession>
<dbReference type="CDD" id="cd07153">
    <property type="entry name" value="Fur_like"/>
    <property type="match status" value="1"/>
</dbReference>
<feature type="binding site" evidence="7">
    <location>
        <position position="125"/>
    </location>
    <ligand>
        <name>Zn(2+)</name>
        <dbReference type="ChEBI" id="CHEBI:29105"/>
    </ligand>
</feature>
<dbReference type="AlphaFoldDB" id="A0A9D1KPT6"/>
<organism evidence="9 10">
    <name type="scientific">Candidatus Ornithomonoglobus intestinigallinarum</name>
    <dbReference type="NCBI Taxonomy" id="2840894"/>
    <lineage>
        <taxon>Bacteria</taxon>
        <taxon>Bacillati</taxon>
        <taxon>Bacillota</taxon>
        <taxon>Clostridia</taxon>
        <taxon>Candidatus Ornithomonoglobus</taxon>
    </lineage>
</organism>
<feature type="binding site" evidence="7">
    <location>
        <position position="85"/>
    </location>
    <ligand>
        <name>Zn(2+)</name>
        <dbReference type="ChEBI" id="CHEBI:29105"/>
    </ligand>
</feature>
<feature type="binding site" evidence="7">
    <location>
        <position position="82"/>
    </location>
    <ligand>
        <name>Zn(2+)</name>
        <dbReference type="ChEBI" id="CHEBI:29105"/>
    </ligand>
</feature>
<keyword evidence="3 7" id="KW-0862">Zinc</keyword>
<dbReference type="GO" id="GO:0000976">
    <property type="term" value="F:transcription cis-regulatory region binding"/>
    <property type="evidence" value="ECO:0007669"/>
    <property type="project" value="TreeGrafter"/>
</dbReference>
<dbReference type="InterPro" id="IPR002481">
    <property type="entry name" value="FUR"/>
</dbReference>
<feature type="binding site" evidence="7">
    <location>
        <position position="122"/>
    </location>
    <ligand>
        <name>Zn(2+)</name>
        <dbReference type="ChEBI" id="CHEBI:29105"/>
    </ligand>
</feature>
<comment type="cofactor">
    <cofactor evidence="7">
        <name>Zn(2+)</name>
        <dbReference type="ChEBI" id="CHEBI:29105"/>
    </cofactor>
    <text evidence="7">Binds 1 zinc ion per subunit.</text>
</comment>
<dbReference type="PANTHER" id="PTHR33202:SF7">
    <property type="entry name" value="FERRIC UPTAKE REGULATION PROTEIN"/>
    <property type="match status" value="1"/>
</dbReference>
<keyword evidence="4" id="KW-0805">Transcription regulation</keyword>
<keyword evidence="6" id="KW-0804">Transcription</keyword>
<evidence type="ECO:0000256" key="2">
    <source>
        <dbReference type="ARBA" id="ARBA00022491"/>
    </source>
</evidence>
<dbReference type="InterPro" id="IPR043135">
    <property type="entry name" value="Fur_C"/>
</dbReference>
<dbReference type="GO" id="GO:1900376">
    <property type="term" value="P:regulation of secondary metabolite biosynthetic process"/>
    <property type="evidence" value="ECO:0007669"/>
    <property type="project" value="TreeGrafter"/>
</dbReference>
<evidence type="ECO:0000256" key="7">
    <source>
        <dbReference type="PIRSR" id="PIRSR602481-1"/>
    </source>
</evidence>
<dbReference type="GO" id="GO:0008270">
    <property type="term" value="F:zinc ion binding"/>
    <property type="evidence" value="ECO:0007669"/>
    <property type="project" value="TreeGrafter"/>
</dbReference>
<evidence type="ECO:0000256" key="1">
    <source>
        <dbReference type="ARBA" id="ARBA00007957"/>
    </source>
</evidence>
<dbReference type="Gene3D" id="1.10.10.10">
    <property type="entry name" value="Winged helix-like DNA-binding domain superfamily/Winged helix DNA-binding domain"/>
    <property type="match status" value="1"/>
</dbReference>
<name>A0A9D1KPT6_9FIRM</name>
<keyword evidence="2" id="KW-0678">Repressor</keyword>
<comment type="similarity">
    <text evidence="1">Belongs to the Fur family.</text>
</comment>
<keyword evidence="7" id="KW-0479">Metal-binding</keyword>
<dbReference type="PANTHER" id="PTHR33202">
    <property type="entry name" value="ZINC UPTAKE REGULATION PROTEIN"/>
    <property type="match status" value="1"/>
</dbReference>
<gene>
    <name evidence="9" type="ORF">IAA60_08580</name>
</gene>
<dbReference type="InterPro" id="IPR036390">
    <property type="entry name" value="WH_DNA-bd_sf"/>
</dbReference>
<protein>
    <submittedName>
        <fullName evidence="9">Transcriptional repressor</fullName>
    </submittedName>
</protein>
<reference evidence="9" key="1">
    <citation type="submission" date="2020-10" db="EMBL/GenBank/DDBJ databases">
        <authorList>
            <person name="Gilroy R."/>
        </authorList>
    </citation>
    <scope>NUCLEOTIDE SEQUENCE</scope>
    <source>
        <strain evidence="9">CHK181-108</strain>
    </source>
</reference>
<evidence type="ECO:0000256" key="6">
    <source>
        <dbReference type="ARBA" id="ARBA00023163"/>
    </source>
</evidence>
<evidence type="ECO:0000256" key="5">
    <source>
        <dbReference type="ARBA" id="ARBA00023125"/>
    </source>
</evidence>
<reference evidence="9" key="2">
    <citation type="journal article" date="2021" name="PeerJ">
        <title>Extensive microbial diversity within the chicken gut microbiome revealed by metagenomics and culture.</title>
        <authorList>
            <person name="Gilroy R."/>
            <person name="Ravi A."/>
            <person name="Getino M."/>
            <person name="Pursley I."/>
            <person name="Horton D.L."/>
            <person name="Alikhan N.F."/>
            <person name="Baker D."/>
            <person name="Gharbi K."/>
            <person name="Hall N."/>
            <person name="Watson M."/>
            <person name="Adriaenssens E.M."/>
            <person name="Foster-Nyarko E."/>
            <person name="Jarju S."/>
            <person name="Secka A."/>
            <person name="Antonio M."/>
            <person name="Oren A."/>
            <person name="Chaudhuri R.R."/>
            <person name="La Ragione R."/>
            <person name="Hildebrand F."/>
            <person name="Pallen M.J."/>
        </authorList>
    </citation>
    <scope>NUCLEOTIDE SEQUENCE</scope>
    <source>
        <strain evidence="9">CHK181-108</strain>
    </source>
</reference>
<dbReference type="InterPro" id="IPR036388">
    <property type="entry name" value="WH-like_DNA-bd_sf"/>
</dbReference>
<dbReference type="GO" id="GO:0045892">
    <property type="term" value="P:negative regulation of DNA-templated transcription"/>
    <property type="evidence" value="ECO:0007669"/>
    <property type="project" value="TreeGrafter"/>
</dbReference>
<dbReference type="Gene3D" id="3.30.1490.190">
    <property type="match status" value="1"/>
</dbReference>
<sequence length="131" mass="14661">MASYRNTIQKEAVLSVLHGGKKHMTAEQVLELVHAQNPVISRSTVFRILNQLAERGEILRVRIPDGADCFDSCNTPHYHIKCTSCGNVFDVDMPVSDLPERLVRDTHGFLFTGHSIIFVGLCPECRKKQGV</sequence>
<keyword evidence="8" id="KW-0408">Iron</keyword>
<evidence type="ECO:0000313" key="10">
    <source>
        <dbReference type="Proteomes" id="UP000824165"/>
    </source>
</evidence>
<proteinExistence type="inferred from homology"/>
<evidence type="ECO:0000256" key="4">
    <source>
        <dbReference type="ARBA" id="ARBA00023015"/>
    </source>
</evidence>
<comment type="caution">
    <text evidence="9">The sequence shown here is derived from an EMBL/GenBank/DDBJ whole genome shotgun (WGS) entry which is preliminary data.</text>
</comment>